<dbReference type="PIRSF" id="PIRSF017082">
    <property type="entry name" value="YflP"/>
    <property type="match status" value="1"/>
</dbReference>
<name>A0A0K2SJA4_LIMPI</name>
<dbReference type="AlphaFoldDB" id="A0A0K2SJA4"/>
<evidence type="ECO:0000313" key="4">
    <source>
        <dbReference type="Proteomes" id="UP000065807"/>
    </source>
</evidence>
<reference evidence="4" key="1">
    <citation type="submission" date="2015-07" db="EMBL/GenBank/DDBJ databases">
        <title>Complete genome sequence and phylogenetic analysis of Limnochorda pilosa.</title>
        <authorList>
            <person name="Watanabe M."/>
            <person name="Kojima H."/>
            <person name="Fukui M."/>
        </authorList>
    </citation>
    <scope>NUCLEOTIDE SEQUENCE [LARGE SCALE GENOMIC DNA]</scope>
    <source>
        <strain evidence="4">HC45</strain>
    </source>
</reference>
<reference evidence="4" key="2">
    <citation type="journal article" date="2016" name="Int. J. Syst. Evol. Microbiol.">
        <title>Complete genome sequence and cell structure of Limnochorda pilosa, a Gram-negative spore-former within the phylum Firmicutes.</title>
        <authorList>
            <person name="Watanabe M."/>
            <person name="Kojima H."/>
            <person name="Fukui M."/>
        </authorList>
    </citation>
    <scope>NUCLEOTIDE SEQUENCE [LARGE SCALE GENOMIC DNA]</scope>
    <source>
        <strain evidence="4">HC45</strain>
    </source>
</reference>
<feature type="chain" id="PRO_5039120670" evidence="2">
    <location>
        <begin position="29"/>
        <end position="323"/>
    </location>
</feature>
<comment type="similarity">
    <text evidence="1">Belongs to the UPF0065 (bug) family.</text>
</comment>
<evidence type="ECO:0000313" key="3">
    <source>
        <dbReference type="EMBL" id="BAS27160.1"/>
    </source>
</evidence>
<dbReference type="Gene3D" id="3.40.190.150">
    <property type="entry name" value="Bordetella uptake gene, domain 1"/>
    <property type="match status" value="1"/>
</dbReference>
<feature type="signal peptide" evidence="2">
    <location>
        <begin position="1"/>
        <end position="28"/>
    </location>
</feature>
<dbReference type="CDD" id="cd07012">
    <property type="entry name" value="PBP2_Bug_TTT"/>
    <property type="match status" value="1"/>
</dbReference>
<dbReference type="Proteomes" id="UP000065807">
    <property type="component" value="Chromosome"/>
</dbReference>
<dbReference type="PANTHER" id="PTHR42928:SF5">
    <property type="entry name" value="BLR1237 PROTEIN"/>
    <property type="match status" value="1"/>
</dbReference>
<dbReference type="PANTHER" id="PTHR42928">
    <property type="entry name" value="TRICARBOXYLATE-BINDING PROTEIN"/>
    <property type="match status" value="1"/>
</dbReference>
<dbReference type="InterPro" id="IPR042100">
    <property type="entry name" value="Bug_dom1"/>
</dbReference>
<dbReference type="STRING" id="1555112.LIP_1305"/>
<evidence type="ECO:0000256" key="1">
    <source>
        <dbReference type="ARBA" id="ARBA00006987"/>
    </source>
</evidence>
<dbReference type="EMBL" id="AP014924">
    <property type="protein sequence ID" value="BAS27160.1"/>
    <property type="molecule type" value="Genomic_DNA"/>
</dbReference>
<protein>
    <submittedName>
        <fullName evidence="3">C4-dicarboxylate ABC transporter substrate-binding protein</fullName>
    </submittedName>
</protein>
<dbReference type="Pfam" id="PF03401">
    <property type="entry name" value="TctC"/>
    <property type="match status" value="1"/>
</dbReference>
<dbReference type="Gene3D" id="3.40.190.10">
    <property type="entry name" value="Periplasmic binding protein-like II"/>
    <property type="match status" value="1"/>
</dbReference>
<dbReference type="SUPFAM" id="SSF53850">
    <property type="entry name" value="Periplasmic binding protein-like II"/>
    <property type="match status" value="1"/>
</dbReference>
<sequence length="323" mass="35307">MRRTHGIRWVAAAVMFLVLLAAHPAVWAQGYPSKPIEYVIPFNPGGESDITARIQEQALERILGVNVNVTYKPGAGGALAWSQLKNLRPDGYTIMGANLPHTVLQPLQRGDAGYTTEGIHWAYIFESTPNVLVVRPDSPFKTLADFIAFAKENPEVITLGGSGSWTANHLGVLELEKAAGIDLTYIPFTGSGAAVPAFLGGHVTGLMTYNTMAVQYPDQMRVLAVASERRLESLPGVPTFKELGYDYVEGAYRGVAVPPGTPREIVRKLEDAFAQVNADPEVRRKMDENGFIIEDMRSDEANAFARARIPLYRQILQDVGAIN</sequence>
<keyword evidence="2" id="KW-0732">Signal</keyword>
<dbReference type="InterPro" id="IPR005064">
    <property type="entry name" value="BUG"/>
</dbReference>
<gene>
    <name evidence="3" type="ORF">LIP_1305</name>
</gene>
<dbReference type="KEGG" id="lpil:LIP_1305"/>
<organism evidence="3 4">
    <name type="scientific">Limnochorda pilosa</name>
    <dbReference type="NCBI Taxonomy" id="1555112"/>
    <lineage>
        <taxon>Bacteria</taxon>
        <taxon>Bacillati</taxon>
        <taxon>Bacillota</taxon>
        <taxon>Limnochordia</taxon>
        <taxon>Limnochordales</taxon>
        <taxon>Limnochordaceae</taxon>
        <taxon>Limnochorda</taxon>
    </lineage>
</organism>
<dbReference type="RefSeq" id="WP_068135643.1">
    <property type="nucleotide sequence ID" value="NZ_AP014924.1"/>
</dbReference>
<accession>A0A0K2SJA4</accession>
<dbReference type="PATRIC" id="fig|1555112.3.peg.1350"/>
<evidence type="ECO:0000256" key="2">
    <source>
        <dbReference type="SAM" id="SignalP"/>
    </source>
</evidence>
<proteinExistence type="inferred from homology"/>
<keyword evidence="4" id="KW-1185">Reference proteome</keyword>